<dbReference type="PANTHER" id="PTHR34821:SF2">
    <property type="entry name" value="INNER MEMBRANE PROTEIN YDCZ"/>
    <property type="match status" value="1"/>
</dbReference>
<dbReference type="PANTHER" id="PTHR34821">
    <property type="entry name" value="INNER MEMBRANE PROTEIN YDCZ"/>
    <property type="match status" value="1"/>
</dbReference>
<feature type="transmembrane region" description="Helical" evidence="1">
    <location>
        <begin position="41"/>
        <end position="65"/>
    </location>
</feature>
<keyword evidence="1" id="KW-0472">Membrane</keyword>
<keyword evidence="3" id="KW-1185">Reference proteome</keyword>
<comment type="caution">
    <text evidence="2">The sequence shown here is derived from an EMBL/GenBank/DDBJ whole genome shotgun (WGS) entry which is preliminary data.</text>
</comment>
<keyword evidence="1" id="KW-1133">Transmembrane helix</keyword>
<sequence>MPDKLIFVLMAFGAGLGLAIQGAINSGLARGLGSPIFAATVSFWVGGATLTAISLASGGFFAGLAQGRSLGLGWWIAGGLLGALFVSTMTIAIPRIGVAAVTAFMIAGQLLSATILDHFGLFGLPVQPISLLRVVGVMLLISGALLVRFF</sequence>
<organism evidence="2 3">
    <name type="scientific">Chelatococcus sambhunathii</name>
    <dbReference type="NCBI Taxonomy" id="363953"/>
    <lineage>
        <taxon>Bacteria</taxon>
        <taxon>Pseudomonadati</taxon>
        <taxon>Pseudomonadota</taxon>
        <taxon>Alphaproteobacteria</taxon>
        <taxon>Hyphomicrobiales</taxon>
        <taxon>Chelatococcaceae</taxon>
        <taxon>Chelatococcus</taxon>
    </lineage>
</organism>
<proteinExistence type="predicted"/>
<protein>
    <submittedName>
        <fullName evidence="2">DMT family transporter</fullName>
    </submittedName>
</protein>
<reference evidence="2" key="1">
    <citation type="submission" date="2020-10" db="EMBL/GenBank/DDBJ databases">
        <authorList>
            <person name="Abbas A."/>
            <person name="Razzaq R."/>
            <person name="Waqas M."/>
            <person name="Abbas N."/>
            <person name="Nielsen T.K."/>
            <person name="Hansen L.H."/>
            <person name="Hussain S."/>
            <person name="Shahid M."/>
        </authorList>
    </citation>
    <scope>NUCLEOTIDE SEQUENCE</scope>
    <source>
        <strain evidence="2">S14</strain>
    </source>
</reference>
<dbReference type="InterPro" id="IPR006750">
    <property type="entry name" value="YdcZ"/>
</dbReference>
<keyword evidence="1" id="KW-0812">Transmembrane</keyword>
<feature type="transmembrane region" description="Helical" evidence="1">
    <location>
        <begin position="72"/>
        <end position="93"/>
    </location>
</feature>
<accession>A0ABU1DBK2</accession>
<dbReference type="RefSeq" id="WP_309388348.1">
    <property type="nucleotide sequence ID" value="NZ_JADBEO010000002.1"/>
</dbReference>
<dbReference type="Proteomes" id="UP001181622">
    <property type="component" value="Unassembled WGS sequence"/>
</dbReference>
<evidence type="ECO:0000313" key="2">
    <source>
        <dbReference type="EMBL" id="MDR4305300.1"/>
    </source>
</evidence>
<feature type="transmembrane region" description="Helical" evidence="1">
    <location>
        <begin position="131"/>
        <end position="149"/>
    </location>
</feature>
<dbReference type="Pfam" id="PF04657">
    <property type="entry name" value="DMT_YdcZ"/>
    <property type="match status" value="1"/>
</dbReference>
<gene>
    <name evidence="2" type="ORF">IHQ68_01515</name>
</gene>
<name>A0ABU1DBK2_9HYPH</name>
<evidence type="ECO:0000256" key="1">
    <source>
        <dbReference type="SAM" id="Phobius"/>
    </source>
</evidence>
<dbReference type="EMBL" id="JADBEO010000002">
    <property type="protein sequence ID" value="MDR4305300.1"/>
    <property type="molecule type" value="Genomic_DNA"/>
</dbReference>
<feature type="transmembrane region" description="Helical" evidence="1">
    <location>
        <begin position="99"/>
        <end position="119"/>
    </location>
</feature>
<evidence type="ECO:0000313" key="3">
    <source>
        <dbReference type="Proteomes" id="UP001181622"/>
    </source>
</evidence>